<evidence type="ECO:0000313" key="3">
    <source>
        <dbReference type="Proteomes" id="UP001165060"/>
    </source>
</evidence>
<dbReference type="EMBL" id="BRYB01006975">
    <property type="protein sequence ID" value="GMI51181.1"/>
    <property type="molecule type" value="Genomic_DNA"/>
</dbReference>
<evidence type="ECO:0000256" key="1">
    <source>
        <dbReference type="SAM" id="MobiDB-lite"/>
    </source>
</evidence>
<protein>
    <recommendedName>
        <fullName evidence="4">Remorin C-terminal domain-containing protein</fullName>
    </recommendedName>
</protein>
<name>A0ABQ6N904_9STRA</name>
<gene>
    <name evidence="2" type="ORF">TeGR_g13258</name>
</gene>
<accession>A0ABQ6N904</accession>
<organism evidence="2 3">
    <name type="scientific">Tetraparma gracilis</name>
    <dbReference type="NCBI Taxonomy" id="2962635"/>
    <lineage>
        <taxon>Eukaryota</taxon>
        <taxon>Sar</taxon>
        <taxon>Stramenopiles</taxon>
        <taxon>Ochrophyta</taxon>
        <taxon>Bolidophyceae</taxon>
        <taxon>Parmales</taxon>
        <taxon>Triparmaceae</taxon>
        <taxon>Tetraparma</taxon>
    </lineage>
</organism>
<sequence>MLSHGPGPGTASPSQNRARHQAEVTEAMRQEEIAKFRTEVKNRALDAKWAKLEKQKEMAKIAIENLRRHGCTFAAMNPFEKLLD</sequence>
<evidence type="ECO:0000313" key="2">
    <source>
        <dbReference type="EMBL" id="GMI51181.1"/>
    </source>
</evidence>
<dbReference type="Proteomes" id="UP001165060">
    <property type="component" value="Unassembled WGS sequence"/>
</dbReference>
<proteinExistence type="predicted"/>
<evidence type="ECO:0008006" key="4">
    <source>
        <dbReference type="Google" id="ProtNLM"/>
    </source>
</evidence>
<reference evidence="2 3" key="1">
    <citation type="journal article" date="2023" name="Commun. Biol.">
        <title>Genome analysis of Parmales, the sister group of diatoms, reveals the evolutionary specialization of diatoms from phago-mixotrophs to photoautotrophs.</title>
        <authorList>
            <person name="Ban H."/>
            <person name="Sato S."/>
            <person name="Yoshikawa S."/>
            <person name="Yamada K."/>
            <person name="Nakamura Y."/>
            <person name="Ichinomiya M."/>
            <person name="Sato N."/>
            <person name="Blanc-Mathieu R."/>
            <person name="Endo H."/>
            <person name="Kuwata A."/>
            <person name="Ogata H."/>
        </authorList>
    </citation>
    <scope>NUCLEOTIDE SEQUENCE [LARGE SCALE GENOMIC DNA]</scope>
</reference>
<feature type="region of interest" description="Disordered" evidence="1">
    <location>
        <begin position="1"/>
        <end position="26"/>
    </location>
</feature>
<keyword evidence="3" id="KW-1185">Reference proteome</keyword>
<comment type="caution">
    <text evidence="2">The sequence shown here is derived from an EMBL/GenBank/DDBJ whole genome shotgun (WGS) entry which is preliminary data.</text>
</comment>